<proteinExistence type="predicted"/>
<evidence type="ECO:0000313" key="2">
    <source>
        <dbReference type="Proteomes" id="UP000244240"/>
    </source>
</evidence>
<keyword evidence="2" id="KW-1185">Reference proteome</keyword>
<name>A0A2T6C0C4_9BACL</name>
<protein>
    <submittedName>
        <fullName evidence="1">Uncharacterized protein</fullName>
    </submittedName>
</protein>
<dbReference type="EMBL" id="QBKR01000006">
    <property type="protein sequence ID" value="PTX61766.1"/>
    <property type="molecule type" value="Genomic_DNA"/>
</dbReference>
<gene>
    <name evidence="1" type="ORF">C8P63_10618</name>
</gene>
<reference evidence="1 2" key="1">
    <citation type="submission" date="2018-04" db="EMBL/GenBank/DDBJ databases">
        <title>Genomic Encyclopedia of Archaeal and Bacterial Type Strains, Phase II (KMG-II): from individual species to whole genera.</title>
        <authorList>
            <person name="Goeker M."/>
        </authorList>
    </citation>
    <scope>NUCLEOTIDE SEQUENCE [LARGE SCALE GENOMIC DNA]</scope>
    <source>
        <strain evidence="1 2">DSM 45787</strain>
    </source>
</reference>
<sequence>MLRCPQCGSRRLLHAYDERYYCCSCHWHTIPSPVRIVYTYYPDRVERWIEWEKG</sequence>
<comment type="caution">
    <text evidence="1">The sequence shown here is derived from an EMBL/GenBank/DDBJ whole genome shotgun (WGS) entry which is preliminary data.</text>
</comment>
<organism evidence="1 2">
    <name type="scientific">Melghirimyces profundicolus</name>
    <dbReference type="NCBI Taxonomy" id="1242148"/>
    <lineage>
        <taxon>Bacteria</taxon>
        <taxon>Bacillati</taxon>
        <taxon>Bacillota</taxon>
        <taxon>Bacilli</taxon>
        <taxon>Bacillales</taxon>
        <taxon>Thermoactinomycetaceae</taxon>
        <taxon>Melghirimyces</taxon>
    </lineage>
</organism>
<evidence type="ECO:0000313" key="1">
    <source>
        <dbReference type="EMBL" id="PTX61766.1"/>
    </source>
</evidence>
<accession>A0A2T6C0C4</accession>
<dbReference type="Proteomes" id="UP000244240">
    <property type="component" value="Unassembled WGS sequence"/>
</dbReference>
<dbReference type="AlphaFoldDB" id="A0A2T6C0C4"/>